<keyword evidence="2" id="KW-0812">Transmembrane</keyword>
<keyword evidence="4" id="KW-1185">Reference proteome</keyword>
<keyword evidence="2" id="KW-1133">Transmembrane helix</keyword>
<dbReference type="GO" id="GO:0006508">
    <property type="term" value="P:proteolysis"/>
    <property type="evidence" value="ECO:0007669"/>
    <property type="project" value="UniProtKB-KW"/>
</dbReference>
<keyword evidence="3" id="KW-0645">Protease</keyword>
<organism evidence="3 4">
    <name type="scientific">Noviherbaspirillum pedocola</name>
    <dbReference type="NCBI Taxonomy" id="2801341"/>
    <lineage>
        <taxon>Bacteria</taxon>
        <taxon>Pseudomonadati</taxon>
        <taxon>Pseudomonadota</taxon>
        <taxon>Betaproteobacteria</taxon>
        <taxon>Burkholderiales</taxon>
        <taxon>Oxalobacteraceae</taxon>
        <taxon>Noviherbaspirillum</taxon>
    </lineage>
</organism>
<comment type="caution">
    <text evidence="3">The sequence shown here is derived from an EMBL/GenBank/DDBJ whole genome shotgun (WGS) entry which is preliminary data.</text>
</comment>
<dbReference type="InterPro" id="IPR023562">
    <property type="entry name" value="ClpP/TepA"/>
</dbReference>
<dbReference type="InterPro" id="IPR001907">
    <property type="entry name" value="ClpP"/>
</dbReference>
<dbReference type="SUPFAM" id="SSF52096">
    <property type="entry name" value="ClpP/crotonase"/>
    <property type="match status" value="1"/>
</dbReference>
<keyword evidence="2" id="KW-0472">Membrane</keyword>
<dbReference type="GO" id="GO:0004252">
    <property type="term" value="F:serine-type endopeptidase activity"/>
    <property type="evidence" value="ECO:0007669"/>
    <property type="project" value="InterPro"/>
</dbReference>
<name>A0A934SU44_9BURK</name>
<dbReference type="Gene3D" id="3.90.226.10">
    <property type="entry name" value="2-enoyl-CoA Hydratase, Chain A, domain 1"/>
    <property type="match status" value="1"/>
</dbReference>
<dbReference type="GO" id="GO:0004176">
    <property type="term" value="F:ATP-dependent peptidase activity"/>
    <property type="evidence" value="ECO:0007669"/>
    <property type="project" value="InterPro"/>
</dbReference>
<sequence>MQQERDDARGEARNEGREAWFTLSGDVNDSMVRRVFDATAQMMSEGITTAHLLLHSHGGYISDGICLYNFLSASPVRFVMYNAGVVASIAVTVFLAGRERYASETARFMLHRSHASPPSGIGAEELQIVVEGLRADDARTESIMRRFLRLSPEQLAVHRHDDLHLTARDAVGVGLIQEVRDFSPAAGARLVNI</sequence>
<dbReference type="EMBL" id="JAEPBG010000005">
    <property type="protein sequence ID" value="MBK4735589.1"/>
    <property type="molecule type" value="Genomic_DNA"/>
</dbReference>
<protein>
    <submittedName>
        <fullName evidence="3">ATP-dependent Clp protease proteolytic subunit</fullName>
    </submittedName>
</protein>
<evidence type="ECO:0000256" key="2">
    <source>
        <dbReference type="SAM" id="Phobius"/>
    </source>
</evidence>
<accession>A0A934SU44</accession>
<gene>
    <name evidence="3" type="ORF">JJB74_13280</name>
</gene>
<keyword evidence="3" id="KW-0378">Hydrolase</keyword>
<dbReference type="PRINTS" id="PR00127">
    <property type="entry name" value="CLPPROTEASEP"/>
</dbReference>
<dbReference type="RefSeq" id="WP_200592373.1">
    <property type="nucleotide sequence ID" value="NZ_JAEPBG010000005.1"/>
</dbReference>
<evidence type="ECO:0000256" key="1">
    <source>
        <dbReference type="ARBA" id="ARBA00007039"/>
    </source>
</evidence>
<dbReference type="Pfam" id="PF00574">
    <property type="entry name" value="CLP_protease"/>
    <property type="match status" value="1"/>
</dbReference>
<dbReference type="InterPro" id="IPR029045">
    <property type="entry name" value="ClpP/crotonase-like_dom_sf"/>
</dbReference>
<evidence type="ECO:0000313" key="4">
    <source>
        <dbReference type="Proteomes" id="UP000622890"/>
    </source>
</evidence>
<reference evidence="3" key="1">
    <citation type="submission" date="2021-01" db="EMBL/GenBank/DDBJ databases">
        <title>Genome sequence of strain Noviherbaspirillum sp. DKR-6.</title>
        <authorList>
            <person name="Chaudhary D.K."/>
        </authorList>
    </citation>
    <scope>NUCLEOTIDE SEQUENCE</scope>
    <source>
        <strain evidence="3">DKR-6</strain>
    </source>
</reference>
<proteinExistence type="inferred from homology"/>
<comment type="similarity">
    <text evidence="1">Belongs to the peptidase S14 family.</text>
</comment>
<evidence type="ECO:0000313" key="3">
    <source>
        <dbReference type="EMBL" id="MBK4735589.1"/>
    </source>
</evidence>
<feature type="transmembrane region" description="Helical" evidence="2">
    <location>
        <begin position="78"/>
        <end position="97"/>
    </location>
</feature>
<dbReference type="AlphaFoldDB" id="A0A934SU44"/>
<dbReference type="Proteomes" id="UP000622890">
    <property type="component" value="Unassembled WGS sequence"/>
</dbReference>